<evidence type="ECO:0000313" key="4">
    <source>
        <dbReference type="Proteomes" id="UP000831775"/>
    </source>
</evidence>
<reference evidence="3 4" key="1">
    <citation type="submission" date="2022-04" db="EMBL/GenBank/DDBJ databases">
        <title>Leucobacter sp. isolated from rhizosphere of onion.</title>
        <authorList>
            <person name="Won M."/>
            <person name="Lee C.-M."/>
            <person name="Woen H.-Y."/>
            <person name="Kwon S.-W."/>
        </authorList>
    </citation>
    <scope>NUCLEOTIDE SEQUENCE [LARGE SCALE GENOMIC DNA]</scope>
    <source>
        <strain evidence="3 4">H25R-14</strain>
    </source>
</reference>
<dbReference type="InterPro" id="IPR003675">
    <property type="entry name" value="Rce1/LyrA-like_dom"/>
</dbReference>
<keyword evidence="1" id="KW-0812">Transmembrane</keyword>
<keyword evidence="1" id="KW-0472">Membrane</keyword>
<feature type="transmembrane region" description="Helical" evidence="1">
    <location>
        <begin position="179"/>
        <end position="198"/>
    </location>
</feature>
<proteinExistence type="predicted"/>
<dbReference type="EMBL" id="CP095043">
    <property type="protein sequence ID" value="UOQ59117.1"/>
    <property type="molecule type" value="Genomic_DNA"/>
</dbReference>
<sequence>MVKIRHTLPAPTGGMHLAQRPTGITMSLVVLLIALVLMGIPSLIANPSLVSGTGSTNSAGFMNRENVLVNLFSFAIALGVLWIWLRAKERRAFSSLGLERDRRTLRRILRGAAAALGLMAACVLVPVVAGQASLTWHASEIGADGVLFVLLMLLGFLVQGSTEEILLRGYLTQAVARRWGLIAAVVVQAVIFALMHGANQGMGVLPFVNLLLFALFASAWTLAEGSLWGICALHSVWNWAQGNLFGVAVSGNAVQDSIFAYTPHEGSIDLLTGGSFGIEGSLVTSALLVGGILFAWRRFRVSRQVDAGSDREVRSRLER</sequence>
<dbReference type="GO" id="GO:0008237">
    <property type="term" value="F:metallopeptidase activity"/>
    <property type="evidence" value="ECO:0007669"/>
    <property type="project" value="UniProtKB-KW"/>
</dbReference>
<feature type="transmembrane region" description="Helical" evidence="1">
    <location>
        <begin position="274"/>
        <end position="296"/>
    </location>
</feature>
<accession>A0ABY4FS49</accession>
<keyword evidence="4" id="KW-1185">Reference proteome</keyword>
<keyword evidence="3" id="KW-0378">Hydrolase</keyword>
<evidence type="ECO:0000259" key="2">
    <source>
        <dbReference type="Pfam" id="PF02517"/>
    </source>
</evidence>
<feature type="transmembrane region" description="Helical" evidence="1">
    <location>
        <begin position="21"/>
        <end position="44"/>
    </location>
</feature>
<keyword evidence="3" id="KW-0645">Protease</keyword>
<feature type="transmembrane region" description="Helical" evidence="1">
    <location>
        <begin position="235"/>
        <end position="254"/>
    </location>
</feature>
<feature type="transmembrane region" description="Helical" evidence="1">
    <location>
        <begin position="67"/>
        <end position="87"/>
    </location>
</feature>
<evidence type="ECO:0000313" key="3">
    <source>
        <dbReference type="EMBL" id="UOQ59117.1"/>
    </source>
</evidence>
<dbReference type="Proteomes" id="UP000831775">
    <property type="component" value="Chromosome"/>
</dbReference>
<name>A0ABY4FS49_9MICO</name>
<keyword evidence="3" id="KW-0482">Metalloprotease</keyword>
<feature type="domain" description="CAAX prenyl protease 2/Lysostaphin resistance protein A-like" evidence="2">
    <location>
        <begin position="147"/>
        <end position="239"/>
    </location>
</feature>
<feature type="transmembrane region" description="Helical" evidence="1">
    <location>
        <begin position="141"/>
        <end position="158"/>
    </location>
</feature>
<dbReference type="PANTHER" id="PTHR39430">
    <property type="entry name" value="MEMBRANE-ASSOCIATED PROTEASE-RELATED"/>
    <property type="match status" value="1"/>
</dbReference>
<protein>
    <submittedName>
        <fullName evidence="3">CPBP family intramembrane metalloprotease</fullName>
    </submittedName>
</protein>
<dbReference type="Pfam" id="PF02517">
    <property type="entry name" value="Rce1-like"/>
    <property type="match status" value="1"/>
</dbReference>
<keyword evidence="1" id="KW-1133">Transmembrane helix</keyword>
<feature type="transmembrane region" description="Helical" evidence="1">
    <location>
        <begin position="204"/>
        <end position="223"/>
    </location>
</feature>
<feature type="transmembrane region" description="Helical" evidence="1">
    <location>
        <begin position="108"/>
        <end position="129"/>
    </location>
</feature>
<dbReference type="RefSeq" id="WP_244683954.1">
    <property type="nucleotide sequence ID" value="NZ_CP095043.1"/>
</dbReference>
<dbReference type="PANTHER" id="PTHR39430:SF1">
    <property type="entry name" value="PROTEASE"/>
    <property type="match status" value="1"/>
</dbReference>
<organism evidence="3 4">
    <name type="scientific">Leucobacter rhizosphaerae</name>
    <dbReference type="NCBI Taxonomy" id="2932245"/>
    <lineage>
        <taxon>Bacteria</taxon>
        <taxon>Bacillati</taxon>
        <taxon>Actinomycetota</taxon>
        <taxon>Actinomycetes</taxon>
        <taxon>Micrococcales</taxon>
        <taxon>Microbacteriaceae</taxon>
        <taxon>Leucobacter</taxon>
    </lineage>
</organism>
<gene>
    <name evidence="3" type="ORF">MUN76_08605</name>
</gene>
<evidence type="ECO:0000256" key="1">
    <source>
        <dbReference type="SAM" id="Phobius"/>
    </source>
</evidence>